<evidence type="ECO:0000313" key="3">
    <source>
        <dbReference type="EMBL" id="GFH57774.1"/>
    </source>
</evidence>
<feature type="region of interest" description="Disordered" evidence="1">
    <location>
        <begin position="520"/>
        <end position="539"/>
    </location>
</feature>
<dbReference type="SUPFAM" id="SSF82171">
    <property type="entry name" value="DPP6 N-terminal domain-like"/>
    <property type="match status" value="1"/>
</dbReference>
<name>A0AAD3D4U4_9STRA</name>
<feature type="transmembrane region" description="Helical" evidence="2">
    <location>
        <begin position="437"/>
        <end position="456"/>
    </location>
</feature>
<keyword evidence="2" id="KW-0472">Membrane</keyword>
<keyword evidence="2" id="KW-0812">Transmembrane</keyword>
<feature type="compositionally biased region" description="Polar residues" evidence="1">
    <location>
        <begin position="520"/>
        <end position="534"/>
    </location>
</feature>
<evidence type="ECO:0000256" key="2">
    <source>
        <dbReference type="SAM" id="Phobius"/>
    </source>
</evidence>
<dbReference type="AlphaFoldDB" id="A0AAD3D4U4"/>
<keyword evidence="2" id="KW-1133">Transmembrane helix</keyword>
<accession>A0AAD3D4U4</accession>
<protein>
    <submittedName>
        <fullName evidence="3">Uncharacterized protein</fullName>
    </submittedName>
</protein>
<gene>
    <name evidence="3" type="ORF">CTEN210_14250</name>
</gene>
<organism evidence="3 4">
    <name type="scientific">Chaetoceros tenuissimus</name>
    <dbReference type="NCBI Taxonomy" id="426638"/>
    <lineage>
        <taxon>Eukaryota</taxon>
        <taxon>Sar</taxon>
        <taxon>Stramenopiles</taxon>
        <taxon>Ochrophyta</taxon>
        <taxon>Bacillariophyta</taxon>
        <taxon>Coscinodiscophyceae</taxon>
        <taxon>Chaetocerotophycidae</taxon>
        <taxon>Chaetocerotales</taxon>
        <taxon>Chaetocerotaceae</taxon>
        <taxon>Chaetoceros</taxon>
    </lineage>
</organism>
<comment type="caution">
    <text evidence="3">The sequence shown here is derived from an EMBL/GenBank/DDBJ whole genome shotgun (WGS) entry which is preliminary data.</text>
</comment>
<dbReference type="EMBL" id="BLLK01000058">
    <property type="protein sequence ID" value="GFH57774.1"/>
    <property type="molecule type" value="Genomic_DNA"/>
</dbReference>
<keyword evidence="4" id="KW-1185">Reference proteome</keyword>
<feature type="region of interest" description="Disordered" evidence="1">
    <location>
        <begin position="866"/>
        <end position="921"/>
    </location>
</feature>
<evidence type="ECO:0000256" key="1">
    <source>
        <dbReference type="SAM" id="MobiDB-lite"/>
    </source>
</evidence>
<proteinExistence type="predicted"/>
<reference evidence="3 4" key="1">
    <citation type="journal article" date="2021" name="Sci. Rep.">
        <title>The genome of the diatom Chaetoceros tenuissimus carries an ancient integrated fragment of an extant virus.</title>
        <authorList>
            <person name="Hongo Y."/>
            <person name="Kimura K."/>
            <person name="Takaki Y."/>
            <person name="Yoshida Y."/>
            <person name="Baba S."/>
            <person name="Kobayashi G."/>
            <person name="Nagasaki K."/>
            <person name="Hano T."/>
            <person name="Tomaru Y."/>
        </authorList>
    </citation>
    <scope>NUCLEOTIDE SEQUENCE [LARGE SCALE GENOMIC DNA]</scope>
    <source>
        <strain evidence="3 4">NIES-3715</strain>
    </source>
</reference>
<sequence length="921" mass="101293">MSEINSSSRRQRLLRKLDPSKIGQDDNSINYNYKQVGVNLRSNNKTSYFGVTVAINGAGDRIAVGSQSKSGFNGDVHIYQFNTTSTTIESMWYPLGSHIIGNQQGQFGSSIDMSDDGNLLIIGAPYRYDNVGSVSVYRFDYEIVDWVLHGSEIRGRLWGGFAGRHVSISGDGNHIAYGSPPHSTHSLGHVLIYSWNRGDNDWTLSAKSGVTFEGINEPLLGAAVSLNYKGDRIVIGADVSTPEISGVSYEHAGGVMIYEKRGDIWKQVGETLHGNKLFGRFGLSVDIAHNGKKIVVSGTGDDFGTGKLYVYEEDTSNSVGWTLLGGEITSNNEEFKLGGDVSISGMGDVVAVGAYKAEKRPDAVALAFLYDKVGDKWKHINFREGNFVPGTKLVSVGLDKFGDHIVVGSTVPDKDTGHVQAFYAFLPTNDELYASDVVGIAMGILFVLACSMLLVIRRRSMSKMQKDQEILMESMGQPSGENFAHNVVYKDRPNYVDSSNERENISDAVDDIISTLNRTSTKSNSQVHPNSFPNLLQVPIDPPRTQLELATLDNTSEVISDMKNNDISDLHRTRIDSSTQFKPTESQNITNANQDQKQTHLTANPLNMQVEFGGDWNEDFDTDDNHSIISYETWNHQGQDITHSIRDTSLQGNHLSYSMEDLSLADTTVNTFAQSTRSHNPIQQVNLRGKYPPRTNKYPTGYLGQNNRAKEALGLSDDLSLADTTVNTFAQSTRSHNPLQQVNLRGKYPPRTNKYPIGYLGRNNRAKEALGLSDDLSLADTTVNTFAQSMRSHNPIQQVNLRGKYPPRTNKYPTGYLGQNNRAKEALGLSDDLSLADTTVNTFAQSTRSHNPLQQIETRARAKISLGNTKILNSPKEGGSPAGGDRGRFRDQQLSQDSLKGEAAITQSEDAASEESDKKIV</sequence>
<evidence type="ECO:0000313" key="4">
    <source>
        <dbReference type="Proteomes" id="UP001054902"/>
    </source>
</evidence>
<dbReference type="Proteomes" id="UP001054902">
    <property type="component" value="Unassembled WGS sequence"/>
</dbReference>